<keyword evidence="7 15" id="KW-0812">Transmembrane</keyword>
<evidence type="ECO:0000256" key="4">
    <source>
        <dbReference type="ARBA" id="ARBA00022475"/>
    </source>
</evidence>
<dbReference type="Pfam" id="PF02518">
    <property type="entry name" value="HATPase_c"/>
    <property type="match status" value="1"/>
</dbReference>
<evidence type="ECO:0000256" key="8">
    <source>
        <dbReference type="ARBA" id="ARBA00022741"/>
    </source>
</evidence>
<dbReference type="Gene3D" id="3.30.565.10">
    <property type="entry name" value="Histidine kinase-like ATPase, C-terminal domain"/>
    <property type="match status" value="1"/>
</dbReference>
<dbReference type="SMART" id="SM00304">
    <property type="entry name" value="HAMP"/>
    <property type="match status" value="1"/>
</dbReference>
<dbReference type="InterPro" id="IPR003594">
    <property type="entry name" value="HATPase_dom"/>
</dbReference>
<feature type="region of interest" description="Disordered" evidence="14">
    <location>
        <begin position="363"/>
        <end position="391"/>
    </location>
</feature>
<comment type="catalytic activity">
    <reaction evidence="1">
        <text>ATP + protein L-histidine = ADP + protein N-phospho-L-histidine.</text>
        <dbReference type="EC" id="2.7.13.3"/>
    </reaction>
</comment>
<dbReference type="Proteomes" id="UP000680304">
    <property type="component" value="Unassembled WGS sequence"/>
</dbReference>
<dbReference type="RefSeq" id="WP_213529754.1">
    <property type="nucleotide sequence ID" value="NZ_BOVJ01000126.1"/>
</dbReference>
<keyword evidence="10" id="KW-0067">ATP-binding</keyword>
<protein>
    <recommendedName>
        <fullName evidence="3">histidine kinase</fullName>
        <ecNumber evidence="3">2.7.13.3</ecNumber>
    </recommendedName>
</protein>
<evidence type="ECO:0000313" key="19">
    <source>
        <dbReference type="Proteomes" id="UP000680304"/>
    </source>
</evidence>
<dbReference type="SUPFAM" id="SSF55874">
    <property type="entry name" value="ATPase domain of HSP90 chaperone/DNA topoisomerase II/histidine kinase"/>
    <property type="match status" value="1"/>
</dbReference>
<feature type="domain" description="HAMP" evidence="17">
    <location>
        <begin position="81"/>
        <end position="133"/>
    </location>
</feature>
<dbReference type="InterPro" id="IPR036097">
    <property type="entry name" value="HisK_dim/P_sf"/>
</dbReference>
<dbReference type="PRINTS" id="PR01780">
    <property type="entry name" value="LANTIREGPROT"/>
</dbReference>
<keyword evidence="11 15" id="KW-1133">Transmembrane helix</keyword>
<dbReference type="CDD" id="cd00082">
    <property type="entry name" value="HisKA"/>
    <property type="match status" value="1"/>
</dbReference>
<dbReference type="InterPro" id="IPR008358">
    <property type="entry name" value="Sig_transdc_His_kin/Pase_MprB"/>
</dbReference>
<dbReference type="PANTHER" id="PTHR45528">
    <property type="entry name" value="SENSOR HISTIDINE KINASE CPXA"/>
    <property type="match status" value="1"/>
</dbReference>
<keyword evidence="8" id="KW-0547">Nucleotide-binding</keyword>
<dbReference type="InterPro" id="IPR036890">
    <property type="entry name" value="HATPase_C_sf"/>
</dbReference>
<dbReference type="Gene3D" id="6.10.340.10">
    <property type="match status" value="1"/>
</dbReference>
<dbReference type="PANTHER" id="PTHR45528:SF1">
    <property type="entry name" value="SENSOR HISTIDINE KINASE CPXA"/>
    <property type="match status" value="1"/>
</dbReference>
<gene>
    <name evidence="18" type="ORF">PACILC2_38350</name>
</gene>
<keyword evidence="19" id="KW-1185">Reference proteome</keyword>
<organism evidence="18 19">
    <name type="scientific">Paenibacillus cisolokensis</name>
    <dbReference type="NCBI Taxonomy" id="1658519"/>
    <lineage>
        <taxon>Bacteria</taxon>
        <taxon>Bacillati</taxon>
        <taxon>Bacillota</taxon>
        <taxon>Bacilli</taxon>
        <taxon>Bacillales</taxon>
        <taxon>Paenibacillaceae</taxon>
        <taxon>Paenibacillus</taxon>
    </lineage>
</organism>
<dbReference type="SMART" id="SM00388">
    <property type="entry name" value="HisKA"/>
    <property type="match status" value="1"/>
</dbReference>
<evidence type="ECO:0000256" key="11">
    <source>
        <dbReference type="ARBA" id="ARBA00022989"/>
    </source>
</evidence>
<keyword evidence="5" id="KW-0597">Phosphoprotein</keyword>
<dbReference type="InterPro" id="IPR003660">
    <property type="entry name" value="HAMP_dom"/>
</dbReference>
<evidence type="ECO:0000256" key="3">
    <source>
        <dbReference type="ARBA" id="ARBA00012438"/>
    </source>
</evidence>
<evidence type="ECO:0000313" key="18">
    <source>
        <dbReference type="EMBL" id="GIQ65267.1"/>
    </source>
</evidence>
<evidence type="ECO:0000256" key="10">
    <source>
        <dbReference type="ARBA" id="ARBA00022840"/>
    </source>
</evidence>
<evidence type="ECO:0000256" key="9">
    <source>
        <dbReference type="ARBA" id="ARBA00022777"/>
    </source>
</evidence>
<evidence type="ECO:0000256" key="12">
    <source>
        <dbReference type="ARBA" id="ARBA00023012"/>
    </source>
</evidence>
<dbReference type="GO" id="GO:0016301">
    <property type="term" value="F:kinase activity"/>
    <property type="evidence" value="ECO:0007669"/>
    <property type="project" value="UniProtKB-KW"/>
</dbReference>
<dbReference type="CDD" id="cd06225">
    <property type="entry name" value="HAMP"/>
    <property type="match status" value="1"/>
</dbReference>
<feature type="compositionally biased region" description="Polar residues" evidence="14">
    <location>
        <begin position="375"/>
        <end position="385"/>
    </location>
</feature>
<dbReference type="SUPFAM" id="SSF158472">
    <property type="entry name" value="HAMP domain-like"/>
    <property type="match status" value="1"/>
</dbReference>
<dbReference type="EC" id="2.7.13.3" evidence="3"/>
<dbReference type="Gene3D" id="1.10.287.130">
    <property type="match status" value="1"/>
</dbReference>
<dbReference type="Pfam" id="PF00672">
    <property type="entry name" value="HAMP"/>
    <property type="match status" value="1"/>
</dbReference>
<dbReference type="PROSITE" id="PS50885">
    <property type="entry name" value="HAMP"/>
    <property type="match status" value="1"/>
</dbReference>
<evidence type="ECO:0000256" key="7">
    <source>
        <dbReference type="ARBA" id="ARBA00022692"/>
    </source>
</evidence>
<comment type="caution">
    <text evidence="18">The sequence shown here is derived from an EMBL/GenBank/DDBJ whole genome shotgun (WGS) entry which is preliminary data.</text>
</comment>
<dbReference type="PROSITE" id="PS50109">
    <property type="entry name" value="HIS_KIN"/>
    <property type="match status" value="1"/>
</dbReference>
<feature type="transmembrane region" description="Helical" evidence="15">
    <location>
        <begin position="54"/>
        <end position="78"/>
    </location>
</feature>
<evidence type="ECO:0000256" key="1">
    <source>
        <dbReference type="ARBA" id="ARBA00000085"/>
    </source>
</evidence>
<evidence type="ECO:0000256" key="15">
    <source>
        <dbReference type="SAM" id="Phobius"/>
    </source>
</evidence>
<dbReference type="CDD" id="cd00075">
    <property type="entry name" value="HATPase"/>
    <property type="match status" value="1"/>
</dbReference>
<comment type="subcellular location">
    <subcellularLocation>
        <location evidence="2">Cell membrane</location>
        <topology evidence="2">Multi-pass membrane protein</topology>
    </subcellularLocation>
</comment>
<dbReference type="InterPro" id="IPR050398">
    <property type="entry name" value="HssS/ArlS-like"/>
</dbReference>
<dbReference type="InterPro" id="IPR005467">
    <property type="entry name" value="His_kinase_dom"/>
</dbReference>
<dbReference type="SMART" id="SM00387">
    <property type="entry name" value="HATPase_c"/>
    <property type="match status" value="1"/>
</dbReference>
<dbReference type="InterPro" id="IPR003661">
    <property type="entry name" value="HisK_dim/P_dom"/>
</dbReference>
<keyword evidence="6" id="KW-0808">Transferase</keyword>
<evidence type="ECO:0000259" key="17">
    <source>
        <dbReference type="PROSITE" id="PS50885"/>
    </source>
</evidence>
<sequence>MDRVTVRMMARLLLHLVLSAVLAIVTEFFLFVFGDWATMTFTLLRPLREIARSIMFMFSDQLLFIVLWIMLFVMYLLLLQWRHFRYFSQIGRAVSHIAEGHFDYQIPVKQNNELGQLAANTNWLVTQLKKSLDDERRAEQTKNELITNVSHDLRTPLTSVLGYLGLIEQDRYRDEIELRHYVQIAYEKSKRLNVLINDLFEYTRMRNDAVPIRRDPLNLTEMLGELLVQYHVPLKEAGMTGHLHAVDKVVTVQGDAVKLVRVFENLLANAIAYGRDGKRVDVFLKKEEPYAVVEIVNYGEPIPAVDLPNIFDRFYRGDKSRTSRADSGGGSGLGLAIAKEIVEKHGGAIGVASDSTRTAFQVRLPLAPREERQTEQAVPASQQAGKNEFAA</sequence>
<evidence type="ECO:0000256" key="6">
    <source>
        <dbReference type="ARBA" id="ARBA00022679"/>
    </source>
</evidence>
<accession>A0ABQ4NAM9</accession>
<dbReference type="EMBL" id="BOVJ01000126">
    <property type="protein sequence ID" value="GIQ65267.1"/>
    <property type="molecule type" value="Genomic_DNA"/>
</dbReference>
<feature type="domain" description="Histidine kinase" evidence="16">
    <location>
        <begin position="148"/>
        <end position="368"/>
    </location>
</feature>
<name>A0ABQ4NAM9_9BACL</name>
<evidence type="ECO:0000256" key="5">
    <source>
        <dbReference type="ARBA" id="ARBA00022553"/>
    </source>
</evidence>
<evidence type="ECO:0000256" key="13">
    <source>
        <dbReference type="ARBA" id="ARBA00023136"/>
    </source>
</evidence>
<keyword evidence="12" id="KW-0902">Two-component regulatory system</keyword>
<keyword evidence="9 18" id="KW-0418">Kinase</keyword>
<dbReference type="SUPFAM" id="SSF47384">
    <property type="entry name" value="Homodimeric domain of signal transducing histidine kinase"/>
    <property type="match status" value="1"/>
</dbReference>
<dbReference type="Pfam" id="PF00512">
    <property type="entry name" value="HisKA"/>
    <property type="match status" value="1"/>
</dbReference>
<keyword evidence="4" id="KW-1003">Cell membrane</keyword>
<evidence type="ECO:0000259" key="16">
    <source>
        <dbReference type="PROSITE" id="PS50109"/>
    </source>
</evidence>
<evidence type="ECO:0000256" key="2">
    <source>
        <dbReference type="ARBA" id="ARBA00004651"/>
    </source>
</evidence>
<evidence type="ECO:0000256" key="14">
    <source>
        <dbReference type="SAM" id="MobiDB-lite"/>
    </source>
</evidence>
<reference evidence="18 19" key="1">
    <citation type="submission" date="2021-04" db="EMBL/GenBank/DDBJ databases">
        <title>Draft genome sequence of Paenibacillus cisolokensis, LC2-13A.</title>
        <authorList>
            <person name="Uke A."/>
            <person name="Chhe C."/>
            <person name="Baramee S."/>
            <person name="Kosugi A."/>
        </authorList>
    </citation>
    <scope>NUCLEOTIDE SEQUENCE [LARGE SCALE GENOMIC DNA]</scope>
    <source>
        <strain evidence="18 19">LC2-13A</strain>
    </source>
</reference>
<feature type="transmembrane region" description="Helical" evidence="15">
    <location>
        <begin position="12"/>
        <end position="34"/>
    </location>
</feature>
<proteinExistence type="predicted"/>
<keyword evidence="13 15" id="KW-0472">Membrane</keyword>